<reference evidence="2 3" key="1">
    <citation type="submission" date="2018-11" db="EMBL/GenBank/DDBJ databases">
        <authorList>
            <consortium name="Pathogen Informatics"/>
        </authorList>
    </citation>
    <scope>NUCLEOTIDE SEQUENCE [LARGE SCALE GENOMIC DNA]</scope>
</reference>
<evidence type="ECO:0000313" key="3">
    <source>
        <dbReference type="Proteomes" id="UP000280834"/>
    </source>
</evidence>
<gene>
    <name evidence="2" type="ORF">BTMF_LOCUS13589</name>
</gene>
<accession>A0A3P7WHK4</accession>
<keyword evidence="1" id="KW-1133">Transmembrane helix</keyword>
<feature type="transmembrane region" description="Helical" evidence="1">
    <location>
        <begin position="25"/>
        <end position="46"/>
    </location>
</feature>
<keyword evidence="1" id="KW-0472">Membrane</keyword>
<protein>
    <submittedName>
        <fullName evidence="2">Uncharacterized protein</fullName>
    </submittedName>
</protein>
<evidence type="ECO:0000313" key="2">
    <source>
        <dbReference type="EMBL" id="VDO46257.1"/>
    </source>
</evidence>
<sequence length="87" mass="9998">MASIASDSIMQCNTLMPRMKNDLKSIHLCYIIIIIISILLCILLAISNLSKWILEGINEKQYIEEMKVGKANLEKRTKIFEQAKDEK</sequence>
<dbReference type="Proteomes" id="UP000280834">
    <property type="component" value="Unassembled WGS sequence"/>
</dbReference>
<keyword evidence="3" id="KW-1185">Reference proteome</keyword>
<dbReference type="AlphaFoldDB" id="A0A3P7WHK4"/>
<keyword evidence="1" id="KW-0812">Transmembrane</keyword>
<proteinExistence type="predicted"/>
<name>A0A3P7WHK4_9BILA</name>
<organism evidence="2 3">
    <name type="scientific">Brugia timori</name>
    <dbReference type="NCBI Taxonomy" id="42155"/>
    <lineage>
        <taxon>Eukaryota</taxon>
        <taxon>Metazoa</taxon>
        <taxon>Ecdysozoa</taxon>
        <taxon>Nematoda</taxon>
        <taxon>Chromadorea</taxon>
        <taxon>Rhabditida</taxon>
        <taxon>Spirurina</taxon>
        <taxon>Spiruromorpha</taxon>
        <taxon>Filarioidea</taxon>
        <taxon>Onchocercidae</taxon>
        <taxon>Brugia</taxon>
    </lineage>
</organism>
<dbReference type="EMBL" id="UZAG01020266">
    <property type="protein sequence ID" value="VDO46257.1"/>
    <property type="molecule type" value="Genomic_DNA"/>
</dbReference>
<evidence type="ECO:0000256" key="1">
    <source>
        <dbReference type="SAM" id="Phobius"/>
    </source>
</evidence>